<keyword evidence="1" id="KW-1133">Transmembrane helix</keyword>
<name>A0AA36HCU9_CYLNA</name>
<keyword evidence="3" id="KW-1185">Reference proteome</keyword>
<feature type="transmembrane region" description="Helical" evidence="1">
    <location>
        <begin position="56"/>
        <end position="75"/>
    </location>
</feature>
<gene>
    <name evidence="2" type="ORF">CYNAS_LOCUS20004</name>
</gene>
<dbReference type="AlphaFoldDB" id="A0AA36HCU9"/>
<sequence>MEFDENSSHYKILGIVHVKYIGIFCGLIGLIATVIAFSVGVSFFPWAQYDTSFDAIALLGFIIFLISGIIVHYMLIHAVRYVKFRLVLPFLIYHAFLISLNAITGLIAVGELVADQTPQLDIGDITARGVLLVVPVVSCIQVLMLVAVAKVRVYLRDKRRHIRNGLPPPIREVVLPGNVPFTHTHNKVYVESSPSVQRACSSQDITNSKEKS</sequence>
<keyword evidence="1" id="KW-0472">Membrane</keyword>
<evidence type="ECO:0000256" key="1">
    <source>
        <dbReference type="SAM" id="Phobius"/>
    </source>
</evidence>
<evidence type="ECO:0000313" key="3">
    <source>
        <dbReference type="Proteomes" id="UP001176961"/>
    </source>
</evidence>
<proteinExistence type="predicted"/>
<feature type="transmembrane region" description="Helical" evidence="1">
    <location>
        <begin position="87"/>
        <end position="109"/>
    </location>
</feature>
<feature type="transmembrane region" description="Helical" evidence="1">
    <location>
        <begin position="20"/>
        <end position="44"/>
    </location>
</feature>
<dbReference type="EMBL" id="CATQJL010000316">
    <property type="protein sequence ID" value="CAJ0608021.1"/>
    <property type="molecule type" value="Genomic_DNA"/>
</dbReference>
<dbReference type="Proteomes" id="UP001176961">
    <property type="component" value="Unassembled WGS sequence"/>
</dbReference>
<evidence type="ECO:0000313" key="2">
    <source>
        <dbReference type="EMBL" id="CAJ0608021.1"/>
    </source>
</evidence>
<comment type="caution">
    <text evidence="2">The sequence shown here is derived from an EMBL/GenBank/DDBJ whole genome shotgun (WGS) entry which is preliminary data.</text>
</comment>
<reference evidence="2" key="1">
    <citation type="submission" date="2023-07" db="EMBL/GenBank/DDBJ databases">
        <authorList>
            <consortium name="CYATHOMIX"/>
        </authorList>
    </citation>
    <scope>NUCLEOTIDE SEQUENCE</scope>
    <source>
        <strain evidence="2">N/A</strain>
    </source>
</reference>
<keyword evidence="1" id="KW-0812">Transmembrane</keyword>
<protein>
    <submittedName>
        <fullName evidence="2">Uncharacterized protein</fullName>
    </submittedName>
</protein>
<organism evidence="2 3">
    <name type="scientific">Cylicocyclus nassatus</name>
    <name type="common">Nematode worm</name>
    <dbReference type="NCBI Taxonomy" id="53992"/>
    <lineage>
        <taxon>Eukaryota</taxon>
        <taxon>Metazoa</taxon>
        <taxon>Ecdysozoa</taxon>
        <taxon>Nematoda</taxon>
        <taxon>Chromadorea</taxon>
        <taxon>Rhabditida</taxon>
        <taxon>Rhabditina</taxon>
        <taxon>Rhabditomorpha</taxon>
        <taxon>Strongyloidea</taxon>
        <taxon>Strongylidae</taxon>
        <taxon>Cylicocyclus</taxon>
    </lineage>
</organism>
<feature type="transmembrane region" description="Helical" evidence="1">
    <location>
        <begin position="129"/>
        <end position="153"/>
    </location>
</feature>
<accession>A0AA36HCU9</accession>